<dbReference type="Proteomes" id="UP001501183">
    <property type="component" value="Unassembled WGS sequence"/>
</dbReference>
<protein>
    <recommendedName>
        <fullName evidence="3">Acetyltransferase (GNAT) family protein</fullName>
    </recommendedName>
</protein>
<proteinExistence type="predicted"/>
<keyword evidence="2" id="KW-1185">Reference proteome</keyword>
<dbReference type="EMBL" id="BAABFB010000078">
    <property type="protein sequence ID" value="GAA4491041.1"/>
    <property type="molecule type" value="Genomic_DNA"/>
</dbReference>
<accession>A0ABP8PTF8</accession>
<evidence type="ECO:0000313" key="2">
    <source>
        <dbReference type="Proteomes" id="UP001501183"/>
    </source>
</evidence>
<comment type="caution">
    <text evidence="1">The sequence shown here is derived from an EMBL/GenBank/DDBJ whole genome shotgun (WGS) entry which is preliminary data.</text>
</comment>
<name>A0ABP8PTF8_9NOCA</name>
<sequence>MSAPTLYELAPSDSDIYRAQILELTEKNPYAASVHVYDENEYRQMRLLVTDDGKAGVALKDDEIVSAFAHKDCAHPKSVQSMLCQATALGGRRLDCFDTVLPKLYAQAGFVPVARLKWNDDYAPDGWDYDTFREYNNGRPDVVFMAYDPDHVGGTYTRGAGENIDDYDDGITRARQYRPR</sequence>
<evidence type="ECO:0008006" key="3">
    <source>
        <dbReference type="Google" id="ProtNLM"/>
    </source>
</evidence>
<gene>
    <name evidence="1" type="ORF">GCM10023094_55240</name>
</gene>
<evidence type="ECO:0000313" key="1">
    <source>
        <dbReference type="EMBL" id="GAA4491041.1"/>
    </source>
</evidence>
<dbReference type="RefSeq" id="WP_345353373.1">
    <property type="nucleotide sequence ID" value="NZ_BAABFB010000078.1"/>
</dbReference>
<organism evidence="1 2">
    <name type="scientific">Rhodococcus olei</name>
    <dbReference type="NCBI Taxonomy" id="2161675"/>
    <lineage>
        <taxon>Bacteria</taxon>
        <taxon>Bacillati</taxon>
        <taxon>Actinomycetota</taxon>
        <taxon>Actinomycetes</taxon>
        <taxon>Mycobacteriales</taxon>
        <taxon>Nocardiaceae</taxon>
        <taxon>Rhodococcus</taxon>
    </lineage>
</organism>
<reference evidence="2" key="1">
    <citation type="journal article" date="2019" name="Int. J. Syst. Evol. Microbiol.">
        <title>The Global Catalogue of Microorganisms (GCM) 10K type strain sequencing project: providing services to taxonomists for standard genome sequencing and annotation.</title>
        <authorList>
            <consortium name="The Broad Institute Genomics Platform"/>
            <consortium name="The Broad Institute Genome Sequencing Center for Infectious Disease"/>
            <person name="Wu L."/>
            <person name="Ma J."/>
        </authorList>
    </citation>
    <scope>NUCLEOTIDE SEQUENCE [LARGE SCALE GENOMIC DNA]</scope>
    <source>
        <strain evidence="2">JCM 32206</strain>
    </source>
</reference>